<feature type="non-terminal residue" evidence="2">
    <location>
        <position position="1"/>
    </location>
</feature>
<proteinExistence type="predicted"/>
<dbReference type="AlphaFoldDB" id="V8NUG6"/>
<keyword evidence="3" id="KW-1185">Reference proteome</keyword>
<accession>V8NUG6</accession>
<sequence length="135" mass="15428">MTPQQHWTNDSKETQPEQLPNAGILGGQSEGREMLVMDLVEIFVEPWHLVMEQMPQKGQEVEQQQASSELQEKRWYLGSDAGQAHRPPVPMRNSYGEDAHEVVIDALGQAKNHHLQGRRRLRLDFILPQDGDPRA</sequence>
<feature type="region of interest" description="Disordered" evidence="1">
    <location>
        <begin position="1"/>
        <end position="27"/>
    </location>
</feature>
<evidence type="ECO:0000256" key="1">
    <source>
        <dbReference type="SAM" id="MobiDB-lite"/>
    </source>
</evidence>
<evidence type="ECO:0000313" key="3">
    <source>
        <dbReference type="Proteomes" id="UP000018936"/>
    </source>
</evidence>
<protein>
    <submittedName>
        <fullName evidence="2">Uncharacterized protein</fullName>
    </submittedName>
</protein>
<reference evidence="2 3" key="1">
    <citation type="journal article" date="2013" name="Proc. Natl. Acad. Sci. U.S.A.">
        <title>The king cobra genome reveals dynamic gene evolution and adaptation in the snake venom system.</title>
        <authorList>
            <person name="Vonk F.J."/>
            <person name="Casewell N.R."/>
            <person name="Henkel C.V."/>
            <person name="Heimberg A.M."/>
            <person name="Jansen H.J."/>
            <person name="McCleary R.J."/>
            <person name="Kerkkamp H.M."/>
            <person name="Vos R.A."/>
            <person name="Guerreiro I."/>
            <person name="Calvete J.J."/>
            <person name="Wuster W."/>
            <person name="Woods A.E."/>
            <person name="Logan J.M."/>
            <person name="Harrison R.A."/>
            <person name="Castoe T.A."/>
            <person name="de Koning A.P."/>
            <person name="Pollock D.D."/>
            <person name="Yandell M."/>
            <person name="Calderon D."/>
            <person name="Renjifo C."/>
            <person name="Currier R.B."/>
            <person name="Salgado D."/>
            <person name="Pla D."/>
            <person name="Sanz L."/>
            <person name="Hyder A.S."/>
            <person name="Ribeiro J.M."/>
            <person name="Arntzen J.W."/>
            <person name="van den Thillart G.E."/>
            <person name="Boetzer M."/>
            <person name="Pirovano W."/>
            <person name="Dirks R.P."/>
            <person name="Spaink H.P."/>
            <person name="Duboule D."/>
            <person name="McGlinn E."/>
            <person name="Kini R.M."/>
            <person name="Richardson M.K."/>
        </authorList>
    </citation>
    <scope>NUCLEOTIDE SEQUENCE</scope>
    <source>
        <tissue evidence="2">Blood</tissue>
    </source>
</reference>
<dbReference type="Proteomes" id="UP000018936">
    <property type="component" value="Unassembled WGS sequence"/>
</dbReference>
<organism evidence="2 3">
    <name type="scientific">Ophiophagus hannah</name>
    <name type="common">King cobra</name>
    <name type="synonym">Naja hannah</name>
    <dbReference type="NCBI Taxonomy" id="8665"/>
    <lineage>
        <taxon>Eukaryota</taxon>
        <taxon>Metazoa</taxon>
        <taxon>Chordata</taxon>
        <taxon>Craniata</taxon>
        <taxon>Vertebrata</taxon>
        <taxon>Euteleostomi</taxon>
        <taxon>Lepidosauria</taxon>
        <taxon>Squamata</taxon>
        <taxon>Bifurcata</taxon>
        <taxon>Unidentata</taxon>
        <taxon>Episquamata</taxon>
        <taxon>Toxicofera</taxon>
        <taxon>Serpentes</taxon>
        <taxon>Colubroidea</taxon>
        <taxon>Elapidae</taxon>
        <taxon>Elapinae</taxon>
        <taxon>Ophiophagus</taxon>
    </lineage>
</organism>
<evidence type="ECO:0000313" key="2">
    <source>
        <dbReference type="EMBL" id="ETE65333.1"/>
    </source>
</evidence>
<gene>
    <name evidence="2" type="ORF">L345_08891</name>
</gene>
<name>V8NUG6_OPHHA</name>
<comment type="caution">
    <text evidence="2">The sequence shown here is derived from an EMBL/GenBank/DDBJ whole genome shotgun (WGS) entry which is preliminary data.</text>
</comment>
<dbReference type="EMBL" id="AZIM01001916">
    <property type="protein sequence ID" value="ETE65333.1"/>
    <property type="molecule type" value="Genomic_DNA"/>
</dbReference>